<keyword evidence="4" id="KW-1185">Reference proteome</keyword>
<dbReference type="AlphaFoldDB" id="A0A1X7S4C9"/>
<feature type="transmembrane region" description="Helical" evidence="2">
    <location>
        <begin position="90"/>
        <end position="109"/>
    </location>
</feature>
<dbReference type="STRING" id="1276538.A0A1X7S4C9"/>
<keyword evidence="2" id="KW-1133">Transmembrane helix</keyword>
<proteinExistence type="predicted"/>
<dbReference type="Proteomes" id="UP000215127">
    <property type="component" value="Chromosome 10"/>
</dbReference>
<feature type="compositionally biased region" description="Basic and acidic residues" evidence="1">
    <location>
        <begin position="261"/>
        <end position="273"/>
    </location>
</feature>
<keyword evidence="2" id="KW-0472">Membrane</keyword>
<feature type="transmembrane region" description="Helical" evidence="2">
    <location>
        <begin position="58"/>
        <end position="78"/>
    </location>
</feature>
<accession>A0A1X7S4C9</accession>
<protein>
    <submittedName>
        <fullName evidence="3">Uncharacterized protein</fullName>
    </submittedName>
</protein>
<evidence type="ECO:0000313" key="4">
    <source>
        <dbReference type="Proteomes" id="UP000215127"/>
    </source>
</evidence>
<feature type="transmembrane region" description="Helical" evidence="2">
    <location>
        <begin position="25"/>
        <end position="46"/>
    </location>
</feature>
<gene>
    <name evidence="3" type="ORF">ZT3D7_G9698</name>
</gene>
<keyword evidence="2" id="KW-0812">Transmembrane</keyword>
<evidence type="ECO:0000313" key="3">
    <source>
        <dbReference type="EMBL" id="SMQ54543.1"/>
    </source>
</evidence>
<evidence type="ECO:0000256" key="2">
    <source>
        <dbReference type="SAM" id="Phobius"/>
    </source>
</evidence>
<organism evidence="3 4">
    <name type="scientific">Zymoseptoria tritici (strain ST99CH_3D7)</name>
    <dbReference type="NCBI Taxonomy" id="1276538"/>
    <lineage>
        <taxon>Eukaryota</taxon>
        <taxon>Fungi</taxon>
        <taxon>Dikarya</taxon>
        <taxon>Ascomycota</taxon>
        <taxon>Pezizomycotina</taxon>
        <taxon>Dothideomycetes</taxon>
        <taxon>Dothideomycetidae</taxon>
        <taxon>Mycosphaerellales</taxon>
        <taxon>Mycosphaerellaceae</taxon>
        <taxon>Zymoseptoria</taxon>
    </lineage>
</organism>
<dbReference type="EMBL" id="LT853701">
    <property type="protein sequence ID" value="SMQ54543.1"/>
    <property type="molecule type" value="Genomic_DNA"/>
</dbReference>
<evidence type="ECO:0000256" key="1">
    <source>
        <dbReference type="SAM" id="MobiDB-lite"/>
    </source>
</evidence>
<name>A0A1X7S4C9_ZYMT9</name>
<sequence length="273" mass="30231">MILGGFLMLPATFERDNELRVPTQVIGIFAAALLTAGFSATLLVCIVVPNPLFQVESIFQPALAACFVGVLTVTYDFLFFKRYHWNTPAFLTTVAAGVSSVVYGILQIWTRRKINSIAKAKNQSMAVPLNMPGQSTPGMSTGDAESFRWQDTAYYDNYARNMFPSAMPPDSSTRSVFDPHTVPEEELQRQQMLNLLLAREQAQLSPPLPAQDNATYHIDIPVPNENDSPATLASPRHYPSPGGPSPMSVHARPSPGVVRPWNEDVLREVDRRR</sequence>
<reference evidence="3 4" key="1">
    <citation type="submission" date="2016-06" db="EMBL/GenBank/DDBJ databases">
        <authorList>
            <person name="Kjaerup R.B."/>
            <person name="Dalgaard T.S."/>
            <person name="Juul-Madsen H.R."/>
        </authorList>
    </citation>
    <scope>NUCLEOTIDE SEQUENCE [LARGE SCALE GENOMIC DNA]</scope>
</reference>
<feature type="region of interest" description="Disordered" evidence="1">
    <location>
        <begin position="207"/>
        <end position="273"/>
    </location>
</feature>